<dbReference type="InterPro" id="IPR027417">
    <property type="entry name" value="P-loop_NTPase"/>
</dbReference>
<dbReference type="EMBL" id="CAADFJ010000501">
    <property type="protein sequence ID" value="VFK08295.1"/>
    <property type="molecule type" value="Genomic_DNA"/>
</dbReference>
<dbReference type="InterPro" id="IPR055199">
    <property type="entry name" value="Hda_lid"/>
</dbReference>
<dbReference type="InterPro" id="IPR049945">
    <property type="entry name" value="AAA_22"/>
</dbReference>
<dbReference type="Gene3D" id="3.40.50.300">
    <property type="entry name" value="P-loop containing nucleotide triphosphate hydrolases"/>
    <property type="match status" value="1"/>
</dbReference>
<evidence type="ECO:0000313" key="2">
    <source>
        <dbReference type="EMBL" id="VFK04460.1"/>
    </source>
</evidence>
<dbReference type="InterPro" id="IPR003593">
    <property type="entry name" value="AAA+_ATPase"/>
</dbReference>
<dbReference type="CDD" id="cd00009">
    <property type="entry name" value="AAA"/>
    <property type="match status" value="1"/>
</dbReference>
<protein>
    <submittedName>
        <fullName evidence="3">Regulatory inactivation of DnaA Hda protein</fullName>
    </submittedName>
</protein>
<organism evidence="3">
    <name type="scientific">Candidatus Kentrum eta</name>
    <dbReference type="NCBI Taxonomy" id="2126337"/>
    <lineage>
        <taxon>Bacteria</taxon>
        <taxon>Pseudomonadati</taxon>
        <taxon>Pseudomonadota</taxon>
        <taxon>Gammaproteobacteria</taxon>
        <taxon>Candidatus Kentrum</taxon>
    </lineage>
</organism>
<dbReference type="SMART" id="SM00382">
    <property type="entry name" value="AAA"/>
    <property type="match status" value="1"/>
</dbReference>
<dbReference type="PANTHER" id="PTHR30050:SF5">
    <property type="entry name" value="DNAA REGULATORY INACTIVATOR HDA"/>
    <property type="match status" value="1"/>
</dbReference>
<sequence>MLKPGPKQIPLPLGLPSEPSFTNFIPGRNQEAKAVLRDAATGKGERVVCLWGEPGAGKSHLLNAVCREATRQDRTAVYLPCRPPHSMAASASTQHSRDQGTPQKFLDRFIQDARDKKSNGFGQANLICIDDIDTLAGDRAWEDALFHLYNLLETRGAGLLVAGAQNPAGAVFSLRDLGSRLAAGLVIRLYPLDEDDKRMALERRAEERGFTLTDGVIAFLLRRCHRDMHSLFALLDEIDEASLVEKRRVTIPFVSELLRHQTGAAGEE</sequence>
<dbReference type="EMBL" id="CAADFI010000446">
    <property type="protein sequence ID" value="VFK04460.1"/>
    <property type="molecule type" value="Genomic_DNA"/>
</dbReference>
<dbReference type="EMBL" id="CAADFG010000439">
    <property type="protein sequence ID" value="VFK04624.1"/>
    <property type="molecule type" value="Genomic_DNA"/>
</dbReference>
<evidence type="ECO:0000259" key="1">
    <source>
        <dbReference type="SMART" id="SM00382"/>
    </source>
</evidence>
<dbReference type="Pfam" id="PF22688">
    <property type="entry name" value="Hda_lid"/>
    <property type="match status" value="1"/>
</dbReference>
<dbReference type="AlphaFoldDB" id="A0A450VII6"/>
<evidence type="ECO:0000313" key="3">
    <source>
        <dbReference type="EMBL" id="VFK04624.1"/>
    </source>
</evidence>
<dbReference type="GO" id="GO:0006270">
    <property type="term" value="P:DNA replication initiation"/>
    <property type="evidence" value="ECO:0007669"/>
    <property type="project" value="TreeGrafter"/>
</dbReference>
<dbReference type="Pfam" id="PF13401">
    <property type="entry name" value="AAA_22"/>
    <property type="match status" value="1"/>
</dbReference>
<dbReference type="GO" id="GO:0032297">
    <property type="term" value="P:negative regulation of DNA-templated DNA replication initiation"/>
    <property type="evidence" value="ECO:0007669"/>
    <property type="project" value="TreeGrafter"/>
</dbReference>
<proteinExistence type="predicted"/>
<dbReference type="GO" id="GO:0016887">
    <property type="term" value="F:ATP hydrolysis activity"/>
    <property type="evidence" value="ECO:0007669"/>
    <property type="project" value="InterPro"/>
</dbReference>
<feature type="domain" description="AAA+ ATPase" evidence="1">
    <location>
        <begin position="44"/>
        <end position="193"/>
    </location>
</feature>
<reference evidence="3" key="1">
    <citation type="submission" date="2019-02" db="EMBL/GenBank/DDBJ databases">
        <authorList>
            <person name="Gruber-Vodicka R. H."/>
            <person name="Seah K. B. B."/>
        </authorList>
    </citation>
    <scope>NUCLEOTIDE SEQUENCE</scope>
    <source>
        <strain evidence="4">BECK_SA2B12</strain>
        <strain evidence="3">BECK_SA2B15</strain>
        <strain evidence="2">BECK_SA2B20</strain>
    </source>
</reference>
<dbReference type="PANTHER" id="PTHR30050">
    <property type="entry name" value="CHROMOSOMAL REPLICATION INITIATOR PROTEIN DNAA"/>
    <property type="match status" value="1"/>
</dbReference>
<evidence type="ECO:0000313" key="4">
    <source>
        <dbReference type="EMBL" id="VFK08295.1"/>
    </source>
</evidence>
<accession>A0A450VII6</accession>
<gene>
    <name evidence="3" type="ORF">BECKH772A_GA0070896_104391</name>
    <name evidence="2" type="ORF">BECKH772B_GA0070898_104461</name>
    <name evidence="4" type="ORF">BECKH772C_GA0070978_105011</name>
</gene>
<dbReference type="SUPFAM" id="SSF52540">
    <property type="entry name" value="P-loop containing nucleoside triphosphate hydrolases"/>
    <property type="match status" value="1"/>
</dbReference>
<name>A0A450VII6_9GAMM</name>
<dbReference type="Gene3D" id="1.10.8.60">
    <property type="match status" value="1"/>
</dbReference>